<protein>
    <submittedName>
        <fullName evidence="8">Glycerol-3-phosphate dehydrogenase</fullName>
        <ecNumber evidence="8">1.1.5.3</ecNumber>
    </submittedName>
</protein>
<comment type="similarity">
    <text evidence="2">Belongs to the FAD-dependent glycerol-3-phosphate dehydrogenase family.</text>
</comment>
<evidence type="ECO:0000313" key="8">
    <source>
        <dbReference type="EMBL" id="CCO49509.1"/>
    </source>
</evidence>
<comment type="caution">
    <text evidence="8">The sequence shown here is derived from an EMBL/GenBank/DDBJ whole genome shotgun (WGS) entry which is preliminary data.</text>
</comment>
<dbReference type="InterPro" id="IPR006076">
    <property type="entry name" value="FAD-dep_OxRdtase"/>
</dbReference>
<evidence type="ECO:0000256" key="2">
    <source>
        <dbReference type="ARBA" id="ARBA00007330"/>
    </source>
</evidence>
<evidence type="ECO:0000259" key="7">
    <source>
        <dbReference type="Pfam" id="PF16901"/>
    </source>
</evidence>
<dbReference type="SUPFAM" id="SSF51905">
    <property type="entry name" value="FAD/NAD(P)-binding domain"/>
    <property type="match status" value="1"/>
</dbReference>
<dbReference type="Gene3D" id="1.10.8.870">
    <property type="entry name" value="Alpha-glycerophosphate oxidase, cap domain"/>
    <property type="match status" value="1"/>
</dbReference>
<dbReference type="EMBL" id="CAOF01000179">
    <property type="protein sequence ID" value="CCO49509.1"/>
    <property type="molecule type" value="Genomic_DNA"/>
</dbReference>
<feature type="domain" description="Alpha-glycerophosphate oxidase C-terminal" evidence="7">
    <location>
        <begin position="400"/>
        <end position="496"/>
    </location>
</feature>
<dbReference type="AlphaFoldDB" id="A0AAV2VYM9"/>
<dbReference type="Pfam" id="PF16901">
    <property type="entry name" value="DAO_C"/>
    <property type="match status" value="1"/>
</dbReference>
<dbReference type="SUPFAM" id="SSF54373">
    <property type="entry name" value="FAD-linked reductases, C-terminal domain"/>
    <property type="match status" value="1"/>
</dbReference>
<dbReference type="InterPro" id="IPR031656">
    <property type="entry name" value="DAO_C"/>
</dbReference>
<dbReference type="NCBIfam" id="NF008899">
    <property type="entry name" value="PRK12266.1"/>
    <property type="match status" value="1"/>
</dbReference>
<keyword evidence="4" id="KW-0274">FAD</keyword>
<dbReference type="PANTHER" id="PTHR11985:SF15">
    <property type="entry name" value="GLYCEROL-3-PHOSPHATE DEHYDROGENASE, MITOCHONDRIAL"/>
    <property type="match status" value="1"/>
</dbReference>
<accession>A0AAV2VYM9</accession>
<dbReference type="InterPro" id="IPR036188">
    <property type="entry name" value="FAD/NAD-bd_sf"/>
</dbReference>
<dbReference type="PANTHER" id="PTHR11985">
    <property type="entry name" value="GLYCEROL-3-PHOSPHATE DEHYDROGENASE"/>
    <property type="match status" value="1"/>
</dbReference>
<dbReference type="Proteomes" id="UP000018211">
    <property type="component" value="Unassembled WGS sequence"/>
</dbReference>
<feature type="domain" description="FAD dependent oxidoreductase" evidence="6">
    <location>
        <begin position="24"/>
        <end position="343"/>
    </location>
</feature>
<comment type="cofactor">
    <cofactor evidence="1">
        <name>FAD</name>
        <dbReference type="ChEBI" id="CHEBI:57692"/>
    </cofactor>
</comment>
<sequence>MSTQAEFDKTASANEHNPNREDYDVVVIGGGINGVAVAADAAGRGLKVGLFEMSDLASATSSASSKLIHGGLRYLEHYEFRLVSEALAEREVLLKSAPHLVAPLRFQLPHRPHLRPAWMIRTGLFLYDHIGKRVSLPASHGVNFGESSPLLPEMKAGFEYSDCAVDDARLVIANAQLASQLGANIETQARCTGASRSSSGWEIDIENTQTHVVKTVSAKALVNAAGPWVDRFFDHQLSLPSPRGIRLVKGSHIVVPRMYPENHAYILQNEDNRIVFVIPYQDKYSCIGTTDVEYQGDPSKVEISDDEVDYLCDIVNQHFVEKVSPEDVINTWSGVRPLCDDESSDAQAVTRDYTIELDDMFDDAPLLSIFGGKLTTYRKLGQAAVNKLIPFFPSMKAPWTKEATLPGGDFINREQLEIALKNRYPWLDGTIIRRWVRSYGTLSHRIVENRRSVQDMGIDFGHGLYQAEVDYMIQHEWAVTSEDILWRRSKLGIEFSSLEVEKLEQYLNRHISDSNLQHAV</sequence>
<evidence type="ECO:0000313" key="9">
    <source>
        <dbReference type="Proteomes" id="UP000018211"/>
    </source>
</evidence>
<dbReference type="RefSeq" id="WP_022561861.1">
    <property type="nucleotide sequence ID" value="NZ_LK391965.1"/>
</dbReference>
<dbReference type="PRINTS" id="PR01001">
    <property type="entry name" value="FADG3PDH"/>
</dbReference>
<evidence type="ECO:0000256" key="5">
    <source>
        <dbReference type="ARBA" id="ARBA00023002"/>
    </source>
</evidence>
<dbReference type="EC" id="1.1.5.3" evidence="8"/>
<keyword evidence="5 8" id="KW-0560">Oxidoreductase</keyword>
<gene>
    <name evidence="8" type="primary">glpD</name>
    <name evidence="8" type="ORF">VIBNISOn1_830067</name>
</gene>
<dbReference type="Gene3D" id="3.30.9.10">
    <property type="entry name" value="D-Amino Acid Oxidase, subunit A, domain 2"/>
    <property type="match status" value="1"/>
</dbReference>
<dbReference type="NCBIfam" id="NF009906">
    <property type="entry name" value="PRK13369.1"/>
    <property type="match status" value="1"/>
</dbReference>
<evidence type="ECO:0000256" key="4">
    <source>
        <dbReference type="ARBA" id="ARBA00022827"/>
    </source>
</evidence>
<dbReference type="Gene3D" id="6.10.250.1890">
    <property type="match status" value="1"/>
</dbReference>
<dbReference type="InterPro" id="IPR038299">
    <property type="entry name" value="DAO_C_sf"/>
</dbReference>
<evidence type="ECO:0000259" key="6">
    <source>
        <dbReference type="Pfam" id="PF01266"/>
    </source>
</evidence>
<proteinExistence type="inferred from homology"/>
<reference evidence="8 9" key="1">
    <citation type="journal article" date="2013" name="ISME J.">
        <title>Comparative genomics of pathogenic lineages of Vibrio nigripulchritudo identifies virulence-associated traits.</title>
        <authorList>
            <person name="Goudenege D."/>
            <person name="Labreuche Y."/>
            <person name="Krin E."/>
            <person name="Ansquer D."/>
            <person name="Mangenot S."/>
            <person name="Calteau A."/>
            <person name="Medigue C."/>
            <person name="Mazel D."/>
            <person name="Polz M.F."/>
            <person name="Le Roux F."/>
        </authorList>
    </citation>
    <scope>NUCLEOTIDE SEQUENCE [LARGE SCALE GENOMIC DNA]</scope>
    <source>
        <strain evidence="8 9">SOn1</strain>
    </source>
</reference>
<dbReference type="InterPro" id="IPR000447">
    <property type="entry name" value="G3P_DH_FAD-dep"/>
</dbReference>
<keyword evidence="3" id="KW-0285">Flavoprotein</keyword>
<evidence type="ECO:0000256" key="1">
    <source>
        <dbReference type="ARBA" id="ARBA00001974"/>
    </source>
</evidence>
<name>A0AAV2VYM9_9VIBR</name>
<dbReference type="GO" id="GO:0046168">
    <property type="term" value="P:glycerol-3-phosphate catabolic process"/>
    <property type="evidence" value="ECO:0007669"/>
    <property type="project" value="TreeGrafter"/>
</dbReference>
<dbReference type="Pfam" id="PF01266">
    <property type="entry name" value="DAO"/>
    <property type="match status" value="1"/>
</dbReference>
<evidence type="ECO:0000256" key="3">
    <source>
        <dbReference type="ARBA" id="ARBA00022630"/>
    </source>
</evidence>
<dbReference type="GO" id="GO:0004368">
    <property type="term" value="F:glycerol-3-phosphate dehydrogenase (quinone) activity"/>
    <property type="evidence" value="ECO:0007669"/>
    <property type="project" value="UniProtKB-EC"/>
</dbReference>
<dbReference type="Gene3D" id="3.50.50.60">
    <property type="entry name" value="FAD/NAD(P)-binding domain"/>
    <property type="match status" value="1"/>
</dbReference>
<organism evidence="8 9">
    <name type="scientific">Vibrio nigripulchritudo SOn1</name>
    <dbReference type="NCBI Taxonomy" id="1238450"/>
    <lineage>
        <taxon>Bacteria</taxon>
        <taxon>Pseudomonadati</taxon>
        <taxon>Pseudomonadota</taxon>
        <taxon>Gammaproteobacteria</taxon>
        <taxon>Vibrionales</taxon>
        <taxon>Vibrionaceae</taxon>
        <taxon>Vibrio</taxon>
    </lineage>
</organism>